<dbReference type="AlphaFoldDB" id="A0A8J3VSH8"/>
<accession>A0A8J3VSH8</accession>
<proteinExistence type="predicted"/>
<dbReference type="EMBL" id="BONZ01000051">
    <property type="protein sequence ID" value="GIH17277.1"/>
    <property type="molecule type" value="Genomic_DNA"/>
</dbReference>
<protein>
    <recommendedName>
        <fullName evidence="4">DUF2726 domain-containing protein</fullName>
    </recommendedName>
</protein>
<evidence type="ECO:0008006" key="4">
    <source>
        <dbReference type="Google" id="ProtNLM"/>
    </source>
</evidence>
<organism evidence="2 3">
    <name type="scientific">Rugosimonospora africana</name>
    <dbReference type="NCBI Taxonomy" id="556532"/>
    <lineage>
        <taxon>Bacteria</taxon>
        <taxon>Bacillati</taxon>
        <taxon>Actinomycetota</taxon>
        <taxon>Actinomycetes</taxon>
        <taxon>Micromonosporales</taxon>
        <taxon>Micromonosporaceae</taxon>
        <taxon>Rugosimonospora</taxon>
    </lineage>
</organism>
<dbReference type="Proteomes" id="UP000642748">
    <property type="component" value="Unassembled WGS sequence"/>
</dbReference>
<evidence type="ECO:0000256" key="1">
    <source>
        <dbReference type="SAM" id="MobiDB-lite"/>
    </source>
</evidence>
<feature type="region of interest" description="Disordered" evidence="1">
    <location>
        <begin position="1"/>
        <end position="20"/>
    </location>
</feature>
<evidence type="ECO:0000313" key="2">
    <source>
        <dbReference type="EMBL" id="GIH17277.1"/>
    </source>
</evidence>
<name>A0A8J3VSH8_9ACTN</name>
<keyword evidence="3" id="KW-1185">Reference proteome</keyword>
<sequence length="284" mass="31146">MIRDRLASRETAAPVRAPGAPTTFERAGFLVRQGQRLGQVVRNRPAGITAHQWSSATRTPLAFVVTDPLSDATVLAVEAHDPGDRAEIRADRASAAVCGAAGLPLLRVESPACGAPPFARRFIEYVLDAYAYTTATGGEPPGYRDITGRLPDGREGFVNDLGAVARVTAVDAYVGGRLIDPIVRSLTVSWRDGAAEGWAWLDVREGRCLFARTRIWQYRFSCGVEVDRLVEDVATAAIGERLRTLDVAEPVLRDKRDLARELDDLKRRRDEMATPFAFEHVSFD</sequence>
<dbReference type="RefSeq" id="WP_239133943.1">
    <property type="nucleotide sequence ID" value="NZ_BONZ01000051.1"/>
</dbReference>
<comment type="caution">
    <text evidence="2">The sequence shown here is derived from an EMBL/GenBank/DDBJ whole genome shotgun (WGS) entry which is preliminary data.</text>
</comment>
<evidence type="ECO:0000313" key="3">
    <source>
        <dbReference type="Proteomes" id="UP000642748"/>
    </source>
</evidence>
<gene>
    <name evidence="2" type="ORF">Raf01_54490</name>
</gene>
<reference evidence="2" key="1">
    <citation type="submission" date="2021-01" db="EMBL/GenBank/DDBJ databases">
        <title>Whole genome shotgun sequence of Rugosimonospora africana NBRC 104875.</title>
        <authorList>
            <person name="Komaki H."/>
            <person name="Tamura T."/>
        </authorList>
    </citation>
    <scope>NUCLEOTIDE SEQUENCE</scope>
    <source>
        <strain evidence="2">NBRC 104875</strain>
    </source>
</reference>